<protein>
    <recommendedName>
        <fullName evidence="6">Ribonuclease VapC</fullName>
        <shortName evidence="6">RNase VapC</shortName>
        <ecNumber evidence="6">3.1.-.-</ecNumber>
    </recommendedName>
    <alternativeName>
        <fullName evidence="6">Toxin VapC</fullName>
    </alternativeName>
</protein>
<evidence type="ECO:0000256" key="6">
    <source>
        <dbReference type="HAMAP-Rule" id="MF_00265"/>
    </source>
</evidence>
<keyword evidence="4 6" id="KW-0378">Hydrolase</keyword>
<evidence type="ECO:0000256" key="4">
    <source>
        <dbReference type="ARBA" id="ARBA00022801"/>
    </source>
</evidence>
<feature type="binding site" evidence="6">
    <location>
        <position position="5"/>
    </location>
    <ligand>
        <name>Mg(2+)</name>
        <dbReference type="ChEBI" id="CHEBI:18420"/>
    </ligand>
</feature>
<proteinExistence type="inferred from homology"/>
<dbReference type="InterPro" id="IPR002716">
    <property type="entry name" value="PIN_dom"/>
</dbReference>
<dbReference type="HAMAP" id="MF_00265">
    <property type="entry name" value="VapC_Nob1"/>
    <property type="match status" value="1"/>
</dbReference>
<comment type="function">
    <text evidence="6">Toxic component of a toxin-antitoxin (TA) system. An RNase.</text>
</comment>
<dbReference type="PANTHER" id="PTHR35901">
    <property type="entry name" value="RIBONUCLEASE VAPC3"/>
    <property type="match status" value="1"/>
</dbReference>
<feature type="domain" description="PIN" evidence="7">
    <location>
        <begin position="2"/>
        <end position="119"/>
    </location>
</feature>
<dbReference type="InterPro" id="IPR029060">
    <property type="entry name" value="PIN-like_dom_sf"/>
</dbReference>
<dbReference type="Pfam" id="PF01850">
    <property type="entry name" value="PIN"/>
    <property type="match status" value="1"/>
</dbReference>
<organism evidence="8 9">
    <name type="scientific">Microbacterium paraoxydans</name>
    <dbReference type="NCBI Taxonomy" id="199592"/>
    <lineage>
        <taxon>Bacteria</taxon>
        <taxon>Bacillati</taxon>
        <taxon>Actinomycetota</taxon>
        <taxon>Actinomycetes</taxon>
        <taxon>Micrococcales</taxon>
        <taxon>Microbacteriaceae</taxon>
        <taxon>Microbacterium</taxon>
    </lineage>
</organism>
<gene>
    <name evidence="6" type="primary">vapC</name>
    <name evidence="8" type="ORF">V8Z62_07485</name>
</gene>
<feature type="binding site" evidence="6">
    <location>
        <position position="94"/>
    </location>
    <ligand>
        <name>Mg(2+)</name>
        <dbReference type="ChEBI" id="CHEBI:18420"/>
    </ligand>
</feature>
<dbReference type="InterPro" id="IPR051619">
    <property type="entry name" value="TypeII_TA_RNase_PINc/VapC"/>
</dbReference>
<evidence type="ECO:0000313" key="9">
    <source>
        <dbReference type="Proteomes" id="UP001377573"/>
    </source>
</evidence>
<evidence type="ECO:0000256" key="1">
    <source>
        <dbReference type="ARBA" id="ARBA00022649"/>
    </source>
</evidence>
<dbReference type="Proteomes" id="UP001377573">
    <property type="component" value="Chromosome"/>
</dbReference>
<dbReference type="Gene3D" id="3.40.50.1010">
    <property type="entry name" value="5'-nuclease"/>
    <property type="match status" value="1"/>
</dbReference>
<dbReference type="EC" id="3.1.-.-" evidence="6"/>
<keyword evidence="5 6" id="KW-0460">Magnesium</keyword>
<keyword evidence="1 6" id="KW-1277">Toxin-antitoxin system</keyword>
<sequence>MIVVDASIVVDLVCTGTSTGVLGSRLEDEFLLAPELLPVEVASALRGLERGGVLDAAALESAAGDLARLPVDLHPTLPLVPRILALRANLTAYDAAYVALAAVFDCPLLTHDRRLARAASGLCAVEVPSP</sequence>
<dbReference type="InterPro" id="IPR022907">
    <property type="entry name" value="VapC_family"/>
</dbReference>
<dbReference type="InterPro" id="IPR044153">
    <property type="entry name" value="PIN_Pae0151-like"/>
</dbReference>
<name>A0ABZ2HMI6_9MICO</name>
<reference evidence="8 9" key="1">
    <citation type="submission" date="2024-02" db="EMBL/GenBank/DDBJ databases">
        <authorList>
            <person name="Alasadi S."/>
            <person name="Hussein S.A."/>
        </authorList>
    </citation>
    <scope>NUCLEOTIDE SEQUENCE [LARGE SCALE GENOMIC DNA]</scope>
    <source>
        <strain evidence="8 9">GJ_SRA_44_2022</strain>
    </source>
</reference>
<dbReference type="PANTHER" id="PTHR35901:SF1">
    <property type="entry name" value="EXONUCLEASE VAPC9"/>
    <property type="match status" value="1"/>
</dbReference>
<evidence type="ECO:0000256" key="3">
    <source>
        <dbReference type="ARBA" id="ARBA00022723"/>
    </source>
</evidence>
<evidence type="ECO:0000313" key="8">
    <source>
        <dbReference type="EMBL" id="WWS83169.1"/>
    </source>
</evidence>
<evidence type="ECO:0000256" key="5">
    <source>
        <dbReference type="ARBA" id="ARBA00022842"/>
    </source>
</evidence>
<keyword evidence="6" id="KW-0800">Toxin</keyword>
<keyword evidence="9" id="KW-1185">Reference proteome</keyword>
<dbReference type="RefSeq" id="WP_025104708.1">
    <property type="nucleotide sequence ID" value="NZ_CP064873.1"/>
</dbReference>
<evidence type="ECO:0000259" key="7">
    <source>
        <dbReference type="Pfam" id="PF01850"/>
    </source>
</evidence>
<keyword evidence="2 6" id="KW-0540">Nuclease</keyword>
<keyword evidence="3 6" id="KW-0479">Metal-binding</keyword>
<dbReference type="EMBL" id="CP146240">
    <property type="protein sequence ID" value="WWS83169.1"/>
    <property type="molecule type" value="Genomic_DNA"/>
</dbReference>
<dbReference type="CDD" id="cd09873">
    <property type="entry name" value="PIN_Pae0151-like"/>
    <property type="match status" value="1"/>
</dbReference>
<comment type="similarity">
    <text evidence="6">Belongs to the PINc/VapC protein family.</text>
</comment>
<evidence type="ECO:0000256" key="2">
    <source>
        <dbReference type="ARBA" id="ARBA00022722"/>
    </source>
</evidence>
<comment type="cofactor">
    <cofactor evidence="6">
        <name>Mg(2+)</name>
        <dbReference type="ChEBI" id="CHEBI:18420"/>
    </cofactor>
</comment>
<dbReference type="SUPFAM" id="SSF88723">
    <property type="entry name" value="PIN domain-like"/>
    <property type="match status" value="1"/>
</dbReference>
<accession>A0ABZ2HMI6</accession>